<evidence type="ECO:0000256" key="2">
    <source>
        <dbReference type="ARBA" id="ARBA00001946"/>
    </source>
</evidence>
<dbReference type="SUPFAM" id="SSF56719">
    <property type="entry name" value="Type II DNA topoisomerase"/>
    <property type="match status" value="1"/>
</dbReference>
<evidence type="ECO:0000256" key="5">
    <source>
        <dbReference type="ARBA" id="ARBA00022840"/>
    </source>
</evidence>
<dbReference type="AlphaFoldDB" id="A0A7N2KXN0"/>
<evidence type="ECO:0000256" key="1">
    <source>
        <dbReference type="ARBA" id="ARBA00000185"/>
    </source>
</evidence>
<name>A0A7N2KXN0_QUELO</name>
<feature type="coiled-coil region" evidence="9">
    <location>
        <begin position="98"/>
        <end position="141"/>
    </location>
</feature>
<dbReference type="InterPro" id="IPR002205">
    <property type="entry name" value="Topo_IIA_dom_A"/>
</dbReference>
<comment type="cofactor">
    <cofactor evidence="2">
        <name>Mg(2+)</name>
        <dbReference type="ChEBI" id="CHEBI:18420"/>
    </cofactor>
</comment>
<protein>
    <recommendedName>
        <fullName evidence="3">DNA topoisomerase (ATP-hydrolyzing)</fullName>
        <ecNumber evidence="3">5.6.2.2</ecNumber>
    </recommendedName>
</protein>
<evidence type="ECO:0000256" key="9">
    <source>
        <dbReference type="SAM" id="Coils"/>
    </source>
</evidence>
<proteinExistence type="predicted"/>
<dbReference type="GO" id="GO:0003677">
    <property type="term" value="F:DNA binding"/>
    <property type="evidence" value="ECO:0007669"/>
    <property type="project" value="UniProtKB-KW"/>
</dbReference>
<dbReference type="GO" id="GO:0000819">
    <property type="term" value="P:sister chromatid segregation"/>
    <property type="evidence" value="ECO:0007669"/>
    <property type="project" value="TreeGrafter"/>
</dbReference>
<keyword evidence="6" id="KW-0799">Topoisomerase</keyword>
<evidence type="ECO:0000313" key="13">
    <source>
        <dbReference type="Proteomes" id="UP000594261"/>
    </source>
</evidence>
<dbReference type="EnsemblPlants" id="QL02p053676:mrna">
    <property type="protein sequence ID" value="QL02p053676:mrna"/>
    <property type="gene ID" value="QL02p053676"/>
</dbReference>
<evidence type="ECO:0000256" key="10">
    <source>
        <dbReference type="SAM" id="MobiDB-lite"/>
    </source>
</evidence>
<dbReference type="InParanoid" id="A0A7N2KXN0"/>
<feature type="region of interest" description="Disordered" evidence="10">
    <location>
        <begin position="46"/>
        <end position="75"/>
    </location>
</feature>
<keyword evidence="4" id="KW-0547">Nucleotide-binding</keyword>
<reference evidence="13" key="1">
    <citation type="journal article" date="2016" name="G3 (Bethesda)">
        <title>First Draft Assembly and Annotation of the Genome of a California Endemic Oak Quercus lobata Nee (Fagaceae).</title>
        <authorList>
            <person name="Sork V.L."/>
            <person name="Fitz-Gibbon S.T."/>
            <person name="Puiu D."/>
            <person name="Crepeau M."/>
            <person name="Gugger P.F."/>
            <person name="Sherman R."/>
            <person name="Stevens K."/>
            <person name="Langley C.H."/>
            <person name="Pellegrini M."/>
            <person name="Salzberg S.L."/>
        </authorList>
    </citation>
    <scope>NUCLEOTIDE SEQUENCE [LARGE SCALE GENOMIC DNA]</scope>
    <source>
        <strain evidence="13">cv. SW786</strain>
    </source>
</reference>
<accession>A0A7N2KXN0</accession>
<dbReference type="InterPro" id="IPR013757">
    <property type="entry name" value="Topo_IIA_A_a_sf"/>
</dbReference>
<comment type="catalytic activity">
    <reaction evidence="1">
        <text>ATP-dependent breakage, passage and rejoining of double-stranded DNA.</text>
        <dbReference type="EC" id="5.6.2.2"/>
    </reaction>
</comment>
<dbReference type="GO" id="GO:0003918">
    <property type="term" value="F:DNA topoisomerase type II (double strand cut, ATP-hydrolyzing) activity"/>
    <property type="evidence" value="ECO:0007669"/>
    <property type="project" value="UniProtKB-EC"/>
</dbReference>
<keyword evidence="9" id="KW-0175">Coiled coil</keyword>
<dbReference type="EC" id="5.6.2.2" evidence="3"/>
<evidence type="ECO:0000256" key="3">
    <source>
        <dbReference type="ARBA" id="ARBA00012895"/>
    </source>
</evidence>
<dbReference type="GO" id="GO:0000712">
    <property type="term" value="P:resolution of meiotic recombination intermediates"/>
    <property type="evidence" value="ECO:0007669"/>
    <property type="project" value="TreeGrafter"/>
</dbReference>
<dbReference type="GO" id="GO:0005634">
    <property type="term" value="C:nucleus"/>
    <property type="evidence" value="ECO:0007669"/>
    <property type="project" value="TreeGrafter"/>
</dbReference>
<sequence length="147" mass="16579">MELLKLENRVRFILAVVKGEIIVSNRKRADLFVELQTKGFTPFPKKTKAVEPGVAGATDDTEETEVKSPADSSSNGVQISDYEYLLAMAIESLTIEKVQELCAERDEVNKEVDDLRKETPKSFWRTDLDALEGQLDELERSDVSQRS</sequence>
<feature type="domain" description="Topo IIA-type catalytic" evidence="11">
    <location>
        <begin position="3"/>
        <end position="129"/>
    </location>
</feature>
<evidence type="ECO:0000256" key="4">
    <source>
        <dbReference type="ARBA" id="ARBA00022741"/>
    </source>
</evidence>
<keyword evidence="13" id="KW-1185">Reference proteome</keyword>
<evidence type="ECO:0000259" key="11">
    <source>
        <dbReference type="Pfam" id="PF00521"/>
    </source>
</evidence>
<dbReference type="Gramene" id="QL02p053676:mrna">
    <property type="protein sequence ID" value="QL02p053676:mrna"/>
    <property type="gene ID" value="QL02p053676"/>
</dbReference>
<reference evidence="12" key="2">
    <citation type="submission" date="2021-01" db="UniProtKB">
        <authorList>
            <consortium name="EnsemblPlants"/>
        </authorList>
    </citation>
    <scope>IDENTIFICATION</scope>
</reference>
<dbReference type="Proteomes" id="UP000594261">
    <property type="component" value="Chromosome 2"/>
</dbReference>
<dbReference type="GO" id="GO:0005524">
    <property type="term" value="F:ATP binding"/>
    <property type="evidence" value="ECO:0007669"/>
    <property type="project" value="UniProtKB-KW"/>
</dbReference>
<dbReference type="PANTHER" id="PTHR10169:SF38">
    <property type="entry name" value="DNA TOPOISOMERASE 2"/>
    <property type="match status" value="1"/>
</dbReference>
<organism evidence="12 13">
    <name type="scientific">Quercus lobata</name>
    <name type="common">Valley oak</name>
    <dbReference type="NCBI Taxonomy" id="97700"/>
    <lineage>
        <taxon>Eukaryota</taxon>
        <taxon>Viridiplantae</taxon>
        <taxon>Streptophyta</taxon>
        <taxon>Embryophyta</taxon>
        <taxon>Tracheophyta</taxon>
        <taxon>Spermatophyta</taxon>
        <taxon>Magnoliopsida</taxon>
        <taxon>eudicotyledons</taxon>
        <taxon>Gunneridae</taxon>
        <taxon>Pentapetalae</taxon>
        <taxon>rosids</taxon>
        <taxon>fabids</taxon>
        <taxon>Fagales</taxon>
        <taxon>Fagaceae</taxon>
        <taxon>Quercus</taxon>
    </lineage>
</organism>
<dbReference type="InterPro" id="IPR050634">
    <property type="entry name" value="DNA_Topoisomerase_II"/>
</dbReference>
<dbReference type="PANTHER" id="PTHR10169">
    <property type="entry name" value="DNA TOPOISOMERASE/GYRASE"/>
    <property type="match status" value="1"/>
</dbReference>
<evidence type="ECO:0000256" key="7">
    <source>
        <dbReference type="ARBA" id="ARBA00023125"/>
    </source>
</evidence>
<dbReference type="GO" id="GO:0006265">
    <property type="term" value="P:DNA topological change"/>
    <property type="evidence" value="ECO:0007669"/>
    <property type="project" value="InterPro"/>
</dbReference>
<evidence type="ECO:0000256" key="6">
    <source>
        <dbReference type="ARBA" id="ARBA00023029"/>
    </source>
</evidence>
<evidence type="ECO:0000256" key="8">
    <source>
        <dbReference type="ARBA" id="ARBA00023235"/>
    </source>
</evidence>
<keyword evidence="5" id="KW-0067">ATP-binding</keyword>
<dbReference type="InterPro" id="IPR013760">
    <property type="entry name" value="Topo_IIA-like_dom_sf"/>
</dbReference>
<evidence type="ECO:0000313" key="12">
    <source>
        <dbReference type="EnsemblPlants" id="QL02p053676:mrna"/>
    </source>
</evidence>
<keyword evidence="7" id="KW-0238">DNA-binding</keyword>
<dbReference type="Pfam" id="PF00521">
    <property type="entry name" value="DNA_topoisoIV"/>
    <property type="match status" value="1"/>
</dbReference>
<keyword evidence="8" id="KW-0413">Isomerase</keyword>
<dbReference type="Gene3D" id="1.10.268.10">
    <property type="entry name" value="Topoisomerase, domain 3"/>
    <property type="match status" value="1"/>
</dbReference>